<dbReference type="InParanoid" id="M1DVH3"/>
<accession>M1DVH3</accession>
<feature type="region of interest" description="Disordered" evidence="1">
    <location>
        <begin position="80"/>
        <end position="101"/>
    </location>
</feature>
<reference evidence="2" key="2">
    <citation type="submission" date="2015-06" db="UniProtKB">
        <authorList>
            <consortium name="EnsemblPlants"/>
        </authorList>
    </citation>
    <scope>IDENTIFICATION</scope>
    <source>
        <strain evidence="2">DM1-3 516 R44</strain>
    </source>
</reference>
<sequence>MEPPPREARDETRKTLNPPVPPDGEEISQNQILVKEEVGGKCKLENMDKNISFKDMFSPLTHEQANCKIIGGPGWGYDGRKTFGKHRDKPNGSKAREQGNK</sequence>
<evidence type="ECO:0000313" key="3">
    <source>
        <dbReference type="Proteomes" id="UP000011115"/>
    </source>
</evidence>
<organism evidence="2 3">
    <name type="scientific">Solanum tuberosum</name>
    <name type="common">Potato</name>
    <dbReference type="NCBI Taxonomy" id="4113"/>
    <lineage>
        <taxon>Eukaryota</taxon>
        <taxon>Viridiplantae</taxon>
        <taxon>Streptophyta</taxon>
        <taxon>Embryophyta</taxon>
        <taxon>Tracheophyta</taxon>
        <taxon>Spermatophyta</taxon>
        <taxon>Magnoliopsida</taxon>
        <taxon>eudicotyledons</taxon>
        <taxon>Gunneridae</taxon>
        <taxon>Pentapetalae</taxon>
        <taxon>asterids</taxon>
        <taxon>lamiids</taxon>
        <taxon>Solanales</taxon>
        <taxon>Solanaceae</taxon>
        <taxon>Solanoideae</taxon>
        <taxon>Solaneae</taxon>
        <taxon>Solanum</taxon>
    </lineage>
</organism>
<dbReference type="Gramene" id="PGSC0003DMT400095056">
    <property type="protein sequence ID" value="PGSC0003DMT400095056"/>
    <property type="gene ID" value="PGSC0003DMG400044627"/>
</dbReference>
<feature type="compositionally biased region" description="Basic and acidic residues" evidence="1">
    <location>
        <begin position="89"/>
        <end position="101"/>
    </location>
</feature>
<keyword evidence="3" id="KW-1185">Reference proteome</keyword>
<feature type="compositionally biased region" description="Basic and acidic residues" evidence="1">
    <location>
        <begin position="1"/>
        <end position="14"/>
    </location>
</feature>
<dbReference type="AlphaFoldDB" id="M1DVH3"/>
<proteinExistence type="predicted"/>
<name>M1DVH3_SOLTU</name>
<evidence type="ECO:0000313" key="2">
    <source>
        <dbReference type="EnsemblPlants" id="PGSC0003DMT400095056"/>
    </source>
</evidence>
<evidence type="ECO:0000256" key="1">
    <source>
        <dbReference type="SAM" id="MobiDB-lite"/>
    </source>
</evidence>
<dbReference type="PaxDb" id="4113-PGSC0003DMT400095056"/>
<feature type="region of interest" description="Disordered" evidence="1">
    <location>
        <begin position="1"/>
        <end position="27"/>
    </location>
</feature>
<dbReference type="EnsemblPlants" id="PGSC0003DMT400095056">
    <property type="protein sequence ID" value="PGSC0003DMT400095056"/>
    <property type="gene ID" value="PGSC0003DMG400044627"/>
</dbReference>
<dbReference type="Gramene" id="RHC11H1G1171.2.1">
    <property type="protein sequence ID" value="RHC11H1G1171.2.1.cds.1"/>
    <property type="gene ID" value="RHC11H1G1171.2"/>
</dbReference>
<dbReference type="Proteomes" id="UP000011115">
    <property type="component" value="Unassembled WGS sequence"/>
</dbReference>
<reference evidence="3" key="1">
    <citation type="journal article" date="2011" name="Nature">
        <title>Genome sequence and analysis of the tuber crop potato.</title>
        <authorList>
            <consortium name="The Potato Genome Sequencing Consortium"/>
        </authorList>
    </citation>
    <scope>NUCLEOTIDE SEQUENCE [LARGE SCALE GENOMIC DNA]</scope>
    <source>
        <strain evidence="3">cv. DM1-3 516 R44</strain>
    </source>
</reference>
<dbReference type="HOGENOM" id="CLU_2296644_0_0_1"/>
<protein>
    <submittedName>
        <fullName evidence="2">Uncharacterized protein</fullName>
    </submittedName>
</protein>